<dbReference type="Proteomes" id="UP000324832">
    <property type="component" value="Unassembled WGS sequence"/>
</dbReference>
<evidence type="ECO:0000313" key="2">
    <source>
        <dbReference type="EMBL" id="VVC98133.1"/>
    </source>
</evidence>
<dbReference type="EMBL" id="FZQP02003390">
    <property type="protein sequence ID" value="VVC98133.1"/>
    <property type="molecule type" value="Genomic_DNA"/>
</dbReference>
<sequence>MESLHVNQAELFEALTEITINIMKDSADRKTSAYFKRRLETLDAYWTDYKYNHDRLLTEESRSHTYFTNRKYEQAEEVYKKTKVFINQQYQDVLMRSKMEQPSGTSGQQQQSSYQVDQYEAAARLERGGILGVEQGCIIKTDTFTAHSHYEGLSNINIKNLILVPVIEPINHIIDVGISIPQIQNETISDDKDLEDIKKQIRFLKANENLPQQVSVHDIHHYTTFYVVVGAALVVSAVLVVRRIRTRRVTRQAARVALESSQVAARSTANQVLAAAGPSSPSSVDQIYSEVQCNKDQCEKSVNLKVFVDKVCIDPPRDAFVLIILNSPSRESRLAINQAIN</sequence>
<keyword evidence="3" id="KW-1185">Reference proteome</keyword>
<accession>A0A5E4QLF4</accession>
<keyword evidence="1" id="KW-0472">Membrane</keyword>
<feature type="transmembrane region" description="Helical" evidence="1">
    <location>
        <begin position="219"/>
        <end position="241"/>
    </location>
</feature>
<proteinExistence type="predicted"/>
<reference evidence="2 3" key="1">
    <citation type="submission" date="2017-07" db="EMBL/GenBank/DDBJ databases">
        <authorList>
            <person name="Talla V."/>
            <person name="Backstrom N."/>
        </authorList>
    </citation>
    <scope>NUCLEOTIDE SEQUENCE [LARGE SCALE GENOMIC DNA]</scope>
</reference>
<keyword evidence="1" id="KW-1133">Transmembrane helix</keyword>
<protein>
    <submittedName>
        <fullName evidence="2">Uncharacterized protein</fullName>
    </submittedName>
</protein>
<dbReference type="AlphaFoldDB" id="A0A5E4QLF4"/>
<name>A0A5E4QLF4_9NEOP</name>
<gene>
    <name evidence="2" type="ORF">LSINAPIS_LOCUS9268</name>
</gene>
<evidence type="ECO:0000256" key="1">
    <source>
        <dbReference type="SAM" id="Phobius"/>
    </source>
</evidence>
<evidence type="ECO:0000313" key="3">
    <source>
        <dbReference type="Proteomes" id="UP000324832"/>
    </source>
</evidence>
<keyword evidence="1" id="KW-0812">Transmembrane</keyword>
<organism evidence="2 3">
    <name type="scientific">Leptidea sinapis</name>
    <dbReference type="NCBI Taxonomy" id="189913"/>
    <lineage>
        <taxon>Eukaryota</taxon>
        <taxon>Metazoa</taxon>
        <taxon>Ecdysozoa</taxon>
        <taxon>Arthropoda</taxon>
        <taxon>Hexapoda</taxon>
        <taxon>Insecta</taxon>
        <taxon>Pterygota</taxon>
        <taxon>Neoptera</taxon>
        <taxon>Endopterygota</taxon>
        <taxon>Lepidoptera</taxon>
        <taxon>Glossata</taxon>
        <taxon>Ditrysia</taxon>
        <taxon>Papilionoidea</taxon>
        <taxon>Pieridae</taxon>
        <taxon>Dismorphiinae</taxon>
        <taxon>Leptidea</taxon>
    </lineage>
</organism>